<evidence type="ECO:0000256" key="1">
    <source>
        <dbReference type="SAM" id="MobiDB-lite"/>
    </source>
</evidence>
<reference evidence="3 4" key="1">
    <citation type="submission" date="2017-07" db="EMBL/GenBank/DDBJ databases">
        <title>Phylogenetic study on the rhizospheric bacterium Ochrobactrum sp. A44.</title>
        <authorList>
            <person name="Krzyzanowska D.M."/>
            <person name="Ossowicki A."/>
            <person name="Rajewska M."/>
            <person name="Maciag T."/>
            <person name="Kaczynski Z."/>
            <person name="Czerwicka M."/>
            <person name="Jafra S."/>
        </authorList>
    </citation>
    <scope>NUCLEOTIDE SEQUENCE [LARGE SCALE GENOMIC DNA]</scope>
    <source>
        <strain evidence="3 4">OgA9a</strain>
    </source>
</reference>
<gene>
    <name evidence="3" type="ORF">CEV33_4638</name>
</gene>
<feature type="compositionally biased region" description="Basic and acidic residues" evidence="1">
    <location>
        <begin position="15"/>
        <end position="28"/>
    </location>
</feature>
<evidence type="ECO:0008006" key="5">
    <source>
        <dbReference type="Google" id="ProtNLM"/>
    </source>
</evidence>
<feature type="transmembrane region" description="Helical" evidence="2">
    <location>
        <begin position="69"/>
        <end position="89"/>
    </location>
</feature>
<dbReference type="RefSeq" id="WP_094538675.1">
    <property type="nucleotide sequence ID" value="NZ_JBHEER010000025.1"/>
</dbReference>
<comment type="caution">
    <text evidence="3">The sequence shown here is derived from an EMBL/GenBank/DDBJ whole genome shotgun (WGS) entry which is preliminary data.</text>
</comment>
<evidence type="ECO:0000313" key="4">
    <source>
        <dbReference type="Proteomes" id="UP000216478"/>
    </source>
</evidence>
<sequence>MSLMKEIQDLRAQIEAHARKATSAREHGSTASTSDEPLSDRAAETHQLETFLKTANETLDEFAEELDRFPRLTALAAFGIGLAAGVVIGHRLR</sequence>
<accession>A0A256GCR5</accession>
<evidence type="ECO:0000313" key="3">
    <source>
        <dbReference type="EMBL" id="OYR24899.1"/>
    </source>
</evidence>
<dbReference type="AlphaFoldDB" id="A0A256GCR5"/>
<dbReference type="Proteomes" id="UP000216478">
    <property type="component" value="Unassembled WGS sequence"/>
</dbReference>
<keyword evidence="2" id="KW-0812">Transmembrane</keyword>
<dbReference type="EMBL" id="NNRL01000036">
    <property type="protein sequence ID" value="OYR24899.1"/>
    <property type="molecule type" value="Genomic_DNA"/>
</dbReference>
<dbReference type="OrthoDB" id="8449850at2"/>
<keyword evidence="2" id="KW-0472">Membrane</keyword>
<evidence type="ECO:0000256" key="2">
    <source>
        <dbReference type="SAM" id="Phobius"/>
    </source>
</evidence>
<name>A0A256GCR5_9HYPH</name>
<keyword evidence="4" id="KW-1185">Reference proteome</keyword>
<protein>
    <recommendedName>
        <fullName evidence="5">DUF883 domain-containing protein</fullName>
    </recommendedName>
</protein>
<proteinExistence type="predicted"/>
<keyword evidence="2" id="KW-1133">Transmembrane helix</keyword>
<feature type="region of interest" description="Disordered" evidence="1">
    <location>
        <begin position="15"/>
        <end position="45"/>
    </location>
</feature>
<organism evidence="3 4">
    <name type="scientific">Brucella grignonensis</name>
    <dbReference type="NCBI Taxonomy" id="94627"/>
    <lineage>
        <taxon>Bacteria</taxon>
        <taxon>Pseudomonadati</taxon>
        <taxon>Pseudomonadota</taxon>
        <taxon>Alphaproteobacteria</taxon>
        <taxon>Hyphomicrobiales</taxon>
        <taxon>Brucellaceae</taxon>
        <taxon>Brucella/Ochrobactrum group</taxon>
        <taxon>Brucella</taxon>
    </lineage>
</organism>